<dbReference type="GO" id="GO:0005829">
    <property type="term" value="C:cytosol"/>
    <property type="evidence" value="ECO:0007669"/>
    <property type="project" value="TreeGrafter"/>
</dbReference>
<dbReference type="CDD" id="cd00383">
    <property type="entry name" value="trans_reg_C"/>
    <property type="match status" value="1"/>
</dbReference>
<dbReference type="SMART" id="SM00862">
    <property type="entry name" value="Trans_reg_C"/>
    <property type="match status" value="1"/>
</dbReference>
<dbReference type="Proteomes" id="UP000289411">
    <property type="component" value="Unassembled WGS sequence"/>
</dbReference>
<evidence type="ECO:0000313" key="11">
    <source>
        <dbReference type="Proteomes" id="UP000289411"/>
    </source>
</evidence>
<feature type="modified residue" description="4-aspartylphosphate" evidence="6">
    <location>
        <position position="68"/>
    </location>
</feature>
<evidence type="ECO:0000256" key="3">
    <source>
        <dbReference type="ARBA" id="ARBA00023015"/>
    </source>
</evidence>
<dbReference type="AlphaFoldDB" id="A0A4Q2RG71"/>
<reference evidence="10 11" key="2">
    <citation type="submission" date="2019-02" db="EMBL/GenBank/DDBJ databases">
        <title>'Lichenibacterium ramalinii' gen. nov. sp. nov., 'Lichenibacterium minor' gen. nov. sp. nov.</title>
        <authorList>
            <person name="Pankratov T."/>
        </authorList>
    </citation>
    <scope>NUCLEOTIDE SEQUENCE [LARGE SCALE GENOMIC DNA]</scope>
    <source>
        <strain evidence="10 11">RmlP001</strain>
    </source>
</reference>
<dbReference type="PANTHER" id="PTHR48111">
    <property type="entry name" value="REGULATOR OF RPOS"/>
    <property type="match status" value="1"/>
</dbReference>
<dbReference type="PROSITE" id="PS50110">
    <property type="entry name" value="RESPONSE_REGULATORY"/>
    <property type="match status" value="1"/>
</dbReference>
<evidence type="ECO:0000256" key="1">
    <source>
        <dbReference type="ARBA" id="ARBA00022553"/>
    </source>
</evidence>
<dbReference type="InterPro" id="IPR001789">
    <property type="entry name" value="Sig_transdc_resp-reg_receiver"/>
</dbReference>
<reference evidence="10 11" key="1">
    <citation type="submission" date="2018-09" db="EMBL/GenBank/DDBJ databases">
        <authorList>
            <person name="Grouzdev D.S."/>
            <person name="Krutkina M.S."/>
        </authorList>
    </citation>
    <scope>NUCLEOTIDE SEQUENCE [LARGE SCALE GENOMIC DNA]</scope>
    <source>
        <strain evidence="10 11">RmlP001</strain>
    </source>
</reference>
<dbReference type="SMART" id="SM00448">
    <property type="entry name" value="REC"/>
    <property type="match status" value="1"/>
</dbReference>
<dbReference type="Gene3D" id="6.10.250.690">
    <property type="match status" value="1"/>
</dbReference>
<dbReference type="RefSeq" id="WP_129217482.1">
    <property type="nucleotide sequence ID" value="NZ_QYBC01000002.1"/>
</dbReference>
<dbReference type="OrthoDB" id="9802426at2"/>
<organism evidence="10 11">
    <name type="scientific">Lichenibacterium ramalinae</name>
    <dbReference type="NCBI Taxonomy" id="2316527"/>
    <lineage>
        <taxon>Bacteria</taxon>
        <taxon>Pseudomonadati</taxon>
        <taxon>Pseudomonadota</taxon>
        <taxon>Alphaproteobacteria</taxon>
        <taxon>Hyphomicrobiales</taxon>
        <taxon>Lichenihabitantaceae</taxon>
        <taxon>Lichenibacterium</taxon>
    </lineage>
</organism>
<evidence type="ECO:0000313" key="10">
    <source>
        <dbReference type="EMBL" id="RYB06943.1"/>
    </source>
</evidence>
<feature type="DNA-binding region" description="OmpR/PhoB-type" evidence="7">
    <location>
        <begin position="143"/>
        <end position="240"/>
    </location>
</feature>
<dbReference type="SUPFAM" id="SSF52172">
    <property type="entry name" value="CheY-like"/>
    <property type="match status" value="1"/>
</dbReference>
<dbReference type="GO" id="GO:0006355">
    <property type="term" value="P:regulation of DNA-templated transcription"/>
    <property type="evidence" value="ECO:0007669"/>
    <property type="project" value="InterPro"/>
</dbReference>
<dbReference type="InterPro" id="IPR001867">
    <property type="entry name" value="OmpR/PhoB-type_DNA-bd"/>
</dbReference>
<keyword evidence="3" id="KW-0805">Transcription regulation</keyword>
<dbReference type="Gene3D" id="3.40.50.2300">
    <property type="match status" value="1"/>
</dbReference>
<name>A0A4Q2RG71_9HYPH</name>
<keyword evidence="1 6" id="KW-0597">Phosphoprotein</keyword>
<keyword evidence="2" id="KW-0902">Two-component regulatory system</keyword>
<dbReference type="GO" id="GO:0000976">
    <property type="term" value="F:transcription cis-regulatory region binding"/>
    <property type="evidence" value="ECO:0007669"/>
    <property type="project" value="TreeGrafter"/>
</dbReference>
<dbReference type="Gene3D" id="1.10.10.10">
    <property type="entry name" value="Winged helix-like DNA-binding domain superfamily/Winged helix DNA-binding domain"/>
    <property type="match status" value="1"/>
</dbReference>
<dbReference type="Pfam" id="PF00072">
    <property type="entry name" value="Response_reg"/>
    <property type="match status" value="1"/>
</dbReference>
<evidence type="ECO:0000259" key="9">
    <source>
        <dbReference type="PROSITE" id="PS51755"/>
    </source>
</evidence>
<feature type="domain" description="OmpR/PhoB-type" evidence="9">
    <location>
        <begin position="143"/>
        <end position="240"/>
    </location>
</feature>
<proteinExistence type="predicted"/>
<protein>
    <submittedName>
        <fullName evidence="10">DNA-binding response regulator</fullName>
    </submittedName>
</protein>
<comment type="caution">
    <text evidence="10">The sequence shown here is derived from an EMBL/GenBank/DDBJ whole genome shotgun (WGS) entry which is preliminary data.</text>
</comment>
<evidence type="ECO:0000256" key="7">
    <source>
        <dbReference type="PROSITE-ProRule" id="PRU01091"/>
    </source>
</evidence>
<evidence type="ECO:0000256" key="5">
    <source>
        <dbReference type="ARBA" id="ARBA00023163"/>
    </source>
</evidence>
<dbReference type="GO" id="GO:0000156">
    <property type="term" value="F:phosphorelay response regulator activity"/>
    <property type="evidence" value="ECO:0007669"/>
    <property type="project" value="TreeGrafter"/>
</dbReference>
<keyword evidence="11" id="KW-1185">Reference proteome</keyword>
<dbReference type="InterPro" id="IPR039420">
    <property type="entry name" value="WalR-like"/>
</dbReference>
<evidence type="ECO:0000256" key="6">
    <source>
        <dbReference type="PROSITE-ProRule" id="PRU00169"/>
    </source>
</evidence>
<gene>
    <name evidence="10" type="ORF">D3272_02300</name>
</gene>
<keyword evidence="4 7" id="KW-0238">DNA-binding</keyword>
<dbReference type="InterPro" id="IPR011006">
    <property type="entry name" value="CheY-like_superfamily"/>
</dbReference>
<sequence>MNGASLEERAAPLADDAAHLLLVDDDRRIRELLSRVLGKNGYRVTLAATAAEARAQLKSFAFDLLVLDVMMPGETGIALAADVRRTSEVPILMLTALDEADDRVRGLEAGADDYLAKPYEPRELLLRIASILRRAAPRQPKPDGVARFGPFAFHPERGELRQGDEPIRITDRERDMLAILSAAGGATVSREDLAGLAGAEGGNERAVDVQVNRLRRKIESDPANPAFLQTVRGLGYRLLLDP</sequence>
<dbReference type="Pfam" id="PF00486">
    <property type="entry name" value="Trans_reg_C"/>
    <property type="match status" value="1"/>
</dbReference>
<evidence type="ECO:0000256" key="4">
    <source>
        <dbReference type="ARBA" id="ARBA00023125"/>
    </source>
</evidence>
<dbReference type="PROSITE" id="PS51755">
    <property type="entry name" value="OMPR_PHOB"/>
    <property type="match status" value="1"/>
</dbReference>
<dbReference type="PANTHER" id="PTHR48111:SF4">
    <property type="entry name" value="DNA-BINDING DUAL TRANSCRIPTIONAL REGULATOR OMPR"/>
    <property type="match status" value="1"/>
</dbReference>
<keyword evidence="5" id="KW-0804">Transcription</keyword>
<dbReference type="InterPro" id="IPR036388">
    <property type="entry name" value="WH-like_DNA-bd_sf"/>
</dbReference>
<feature type="domain" description="Response regulatory" evidence="8">
    <location>
        <begin position="19"/>
        <end position="132"/>
    </location>
</feature>
<dbReference type="EMBL" id="QYBC01000002">
    <property type="protein sequence ID" value="RYB06943.1"/>
    <property type="molecule type" value="Genomic_DNA"/>
</dbReference>
<dbReference type="CDD" id="cd17574">
    <property type="entry name" value="REC_OmpR"/>
    <property type="match status" value="1"/>
</dbReference>
<evidence type="ECO:0000256" key="2">
    <source>
        <dbReference type="ARBA" id="ARBA00023012"/>
    </source>
</evidence>
<evidence type="ECO:0000259" key="8">
    <source>
        <dbReference type="PROSITE" id="PS50110"/>
    </source>
</evidence>
<dbReference type="GO" id="GO:0032993">
    <property type="term" value="C:protein-DNA complex"/>
    <property type="evidence" value="ECO:0007669"/>
    <property type="project" value="TreeGrafter"/>
</dbReference>
<accession>A0A4Q2RG71</accession>